<evidence type="ECO:0000313" key="2">
    <source>
        <dbReference type="Proteomes" id="UP000001058"/>
    </source>
</evidence>
<dbReference type="eggNOG" id="ENOG502R5I5">
    <property type="taxonomic scope" value="Eukaryota"/>
</dbReference>
<dbReference type="Proteomes" id="UP000001058">
    <property type="component" value="Unassembled WGS sequence"/>
</dbReference>
<dbReference type="RefSeq" id="XP_002955673.1">
    <property type="nucleotide sequence ID" value="XM_002955627.1"/>
</dbReference>
<organism evidence="2">
    <name type="scientific">Volvox carteri f. nagariensis</name>
    <dbReference type="NCBI Taxonomy" id="3068"/>
    <lineage>
        <taxon>Eukaryota</taxon>
        <taxon>Viridiplantae</taxon>
        <taxon>Chlorophyta</taxon>
        <taxon>core chlorophytes</taxon>
        <taxon>Chlorophyceae</taxon>
        <taxon>CS clade</taxon>
        <taxon>Chlamydomonadales</taxon>
        <taxon>Volvocaceae</taxon>
        <taxon>Volvox</taxon>
    </lineage>
</organism>
<dbReference type="PANTHER" id="PTHR33129:SF1">
    <property type="entry name" value="ATP-BINDING PROTEIN"/>
    <property type="match status" value="1"/>
</dbReference>
<evidence type="ECO:0000313" key="1">
    <source>
        <dbReference type="EMBL" id="EFJ43313.1"/>
    </source>
</evidence>
<proteinExistence type="predicted"/>
<keyword evidence="2" id="KW-1185">Reference proteome</keyword>
<name>D8UAF9_VOLCA</name>
<dbReference type="InterPro" id="IPR052980">
    <property type="entry name" value="Crinkler_effector"/>
</dbReference>
<dbReference type="PANTHER" id="PTHR33129">
    <property type="entry name" value="PROTEIN KINASE DOMAIN-CONTAINING PROTEIN-RELATED"/>
    <property type="match status" value="1"/>
</dbReference>
<sequence>MTESNEMSCGQGASVDRFLQELRKHGAALLYMPLWELDELQACRRCGSRAGPREHGSCRMVVALLRMPALPGPGELLSLGPNVVFQFQPDFSALYVRECYPRLFDALVCDEKPTKYIVTGTPGIGKSWFATYLILRLLKRRSPPPFIVWEHFMYPGEAWCYVHETGQVVVGQRSSFRQLLYNPATWYIVDGAPPLFDILARTVLLTSPKRETYKELRKHGAALLYMPLWELDELQACRRLMYSTVDESLTTALHQHYGGVARFALGLPWTNPGKGLHKLLEELRAAVDGCNTAQMRSSIGAISSGPEVSHRLLHIVANKETCEMQYLKFASKWVAEEFAKKAVHTELQALVSLLSSTSGVLYGMLYEATMHAVLTMGGCFTAVPISYNVKTSTFIRGVEEKLQFDPCTEQEFFEAVPSSPMEQIYYRPSSARFATVDALRRGNGTCDFFQMTVQNSKRLDTDTLGRAIDQVKLKAEEVPRLHFVVPAERYAKFKLTGGRTWVPSSQTASHVKLYIMKACVSTLHNVRQPEYLKLDVFRPMAPEVFRLCLNTYYVTGEKGGAAAFDCRVGLFDPANTEAAKAKSGETRTKSCYLSHGPTIGPAAGGAGLTPRKAFILVKNGNVQVQVLNCNARASPRPVFRLAGADGGAAASPQATLACVRIHTQAAFDLRPRIQVLTRWAESTFALTAYAHKKLTSVPDSSACVYDGLQCLFNPNQITGSGFPDAEQPAEKVLKRFALEAHMCRSASDRPTCHLDANCDWDDVTAACFLAHDPNGDMMQAIAPCRDMLYTAAAASCWRREPEPDSFLPCGGSPCRLFTQAIDSIPEDRCMPYSHAATGLKPIHTYALLKRYFGSAKMPAYKLKVADLSNITLATEHEAAGEVDGQGVPPLAAGYGNCSTAALHHAMRTMCREWDEKSCLSDERCGWMALHGVRFCVLSADTVIELLLGSSPFTRAVRKIEATCRAVTSEVACNEVVPAP</sequence>
<dbReference type="OrthoDB" id="526326at2759"/>
<gene>
    <name evidence="1" type="ORF">VOLCADRAFT_106889</name>
</gene>
<dbReference type="KEGG" id="vcn:VOLCADRAFT_106889"/>
<accession>D8UAF9</accession>
<protein>
    <submittedName>
        <fullName evidence="1">Uncharacterized protein</fullName>
    </submittedName>
</protein>
<dbReference type="InParanoid" id="D8UAF9"/>
<reference evidence="1 2" key="1">
    <citation type="journal article" date="2010" name="Science">
        <title>Genomic analysis of organismal complexity in the multicellular green alga Volvox carteri.</title>
        <authorList>
            <person name="Prochnik S.E."/>
            <person name="Umen J."/>
            <person name="Nedelcu A.M."/>
            <person name="Hallmann A."/>
            <person name="Miller S.M."/>
            <person name="Nishii I."/>
            <person name="Ferris P."/>
            <person name="Kuo A."/>
            <person name="Mitros T."/>
            <person name="Fritz-Laylin L.K."/>
            <person name="Hellsten U."/>
            <person name="Chapman J."/>
            <person name="Simakov O."/>
            <person name="Rensing S.A."/>
            <person name="Terry A."/>
            <person name="Pangilinan J."/>
            <person name="Kapitonov V."/>
            <person name="Jurka J."/>
            <person name="Salamov A."/>
            <person name="Shapiro H."/>
            <person name="Schmutz J."/>
            <person name="Grimwood J."/>
            <person name="Lindquist E."/>
            <person name="Lucas S."/>
            <person name="Grigoriev I.V."/>
            <person name="Schmitt R."/>
            <person name="Kirk D."/>
            <person name="Rokhsar D.S."/>
        </authorList>
    </citation>
    <scope>NUCLEOTIDE SEQUENCE [LARGE SCALE GENOMIC DNA]</scope>
    <source>
        <strain evidence="2">f. Nagariensis / Eve</strain>
    </source>
</reference>
<dbReference type="GeneID" id="9626417"/>
<dbReference type="EMBL" id="GL378374">
    <property type="protein sequence ID" value="EFJ43313.1"/>
    <property type="molecule type" value="Genomic_DNA"/>
</dbReference>
<dbReference type="AlphaFoldDB" id="D8UAF9"/>